<dbReference type="Pfam" id="PF14689">
    <property type="entry name" value="SPOB_a"/>
    <property type="match status" value="1"/>
</dbReference>
<feature type="domain" description="SpoOB alpha-helical" evidence="4">
    <location>
        <begin position="4"/>
        <end position="56"/>
    </location>
</feature>
<dbReference type="InterPro" id="IPR016120">
    <property type="entry name" value="Sig_transdc_His_kin_SpoOB"/>
</dbReference>
<dbReference type="SUPFAM" id="SSF55890">
    <property type="entry name" value="Sporulation response regulatory protein Spo0B"/>
    <property type="match status" value="1"/>
</dbReference>
<comment type="caution">
    <text evidence="5">The sequence shown here is derived from an EMBL/GenBank/DDBJ whole genome shotgun (WGS) entry which is preliminary data.</text>
</comment>
<reference evidence="5 6" key="1">
    <citation type="submission" date="2015-06" db="EMBL/GenBank/DDBJ databases">
        <title>Draft genome of the moderately acidophilic sulfate reducer Candidatus Desulfosporosinus acididurans strain M1.</title>
        <authorList>
            <person name="Poehlein A."/>
            <person name="Petzsch P."/>
            <person name="Johnson B.D."/>
            <person name="Schloemann M."/>
            <person name="Daniel R."/>
            <person name="Muehling M."/>
        </authorList>
    </citation>
    <scope>NUCLEOTIDE SEQUENCE [LARGE SCALE GENOMIC DNA]</scope>
    <source>
        <strain evidence="5 6">M1</strain>
    </source>
</reference>
<sequence>MIMSELEHQLLAEMVEWYRLQRHDFFNHWQVVMGNIQLQKPEKALDYIREVIRPQEEQKIGQISVPVLSAILLSWIIHLRQLNITTSLSFPDAMRLEDFWQDHWQKEYGESLFGYTRECLEKVQQYNGLPDLNSEVYLFEENEGFSCQFILEDEEKVLFEKMSYFGIQGE</sequence>
<keyword evidence="1" id="KW-0597">Phosphoprotein</keyword>
<evidence type="ECO:0000256" key="3">
    <source>
        <dbReference type="ARBA" id="ARBA00022777"/>
    </source>
</evidence>
<accession>A0A0J1FRJ7</accession>
<dbReference type="PATRIC" id="fig|476652.3.peg.2214"/>
<dbReference type="EMBL" id="LDZY01000006">
    <property type="protein sequence ID" value="KLU66100.1"/>
    <property type="molecule type" value="Genomic_DNA"/>
</dbReference>
<evidence type="ECO:0000259" key="4">
    <source>
        <dbReference type="Pfam" id="PF14689"/>
    </source>
</evidence>
<dbReference type="InterPro" id="IPR039506">
    <property type="entry name" value="SPOB_a"/>
</dbReference>
<keyword evidence="6" id="KW-1185">Reference proteome</keyword>
<proteinExistence type="predicted"/>
<evidence type="ECO:0000313" key="5">
    <source>
        <dbReference type="EMBL" id="KLU66100.1"/>
    </source>
</evidence>
<dbReference type="Gene3D" id="1.10.287.130">
    <property type="match status" value="1"/>
</dbReference>
<protein>
    <recommendedName>
        <fullName evidence="4">SpoOB alpha-helical domain-containing protein</fullName>
    </recommendedName>
</protein>
<evidence type="ECO:0000256" key="1">
    <source>
        <dbReference type="ARBA" id="ARBA00022553"/>
    </source>
</evidence>
<evidence type="ECO:0000256" key="2">
    <source>
        <dbReference type="ARBA" id="ARBA00022679"/>
    </source>
</evidence>
<keyword evidence="2" id="KW-0808">Transferase</keyword>
<evidence type="ECO:0000313" key="6">
    <source>
        <dbReference type="Proteomes" id="UP000036356"/>
    </source>
</evidence>
<gene>
    <name evidence="5" type="ORF">DEAC_c21390</name>
</gene>
<dbReference type="Proteomes" id="UP000036356">
    <property type="component" value="Unassembled WGS sequence"/>
</dbReference>
<dbReference type="STRING" id="476652.DEAC_c21390"/>
<keyword evidence="3" id="KW-0418">Kinase</keyword>
<dbReference type="AlphaFoldDB" id="A0A0J1FRJ7"/>
<organism evidence="5 6">
    <name type="scientific">Desulfosporosinus acididurans</name>
    <dbReference type="NCBI Taxonomy" id="476652"/>
    <lineage>
        <taxon>Bacteria</taxon>
        <taxon>Bacillati</taxon>
        <taxon>Bacillota</taxon>
        <taxon>Clostridia</taxon>
        <taxon>Eubacteriales</taxon>
        <taxon>Desulfitobacteriaceae</taxon>
        <taxon>Desulfosporosinus</taxon>
    </lineage>
</organism>
<name>A0A0J1FRJ7_9FIRM</name>
<dbReference type="GO" id="GO:0000155">
    <property type="term" value="F:phosphorelay sensor kinase activity"/>
    <property type="evidence" value="ECO:0007669"/>
    <property type="project" value="InterPro"/>
</dbReference>